<dbReference type="OrthoDB" id="3559448at2759"/>
<feature type="compositionally biased region" description="Acidic residues" evidence="1">
    <location>
        <begin position="133"/>
        <end position="146"/>
    </location>
</feature>
<evidence type="ECO:0000256" key="1">
    <source>
        <dbReference type="SAM" id="MobiDB-lite"/>
    </source>
</evidence>
<evidence type="ECO:0000313" key="2">
    <source>
        <dbReference type="EMBL" id="CZR65718.1"/>
    </source>
</evidence>
<feature type="compositionally biased region" description="Polar residues" evidence="1">
    <location>
        <begin position="495"/>
        <end position="505"/>
    </location>
</feature>
<keyword evidence="3" id="KW-1185">Reference proteome</keyword>
<dbReference type="EMBL" id="FJOG01000032">
    <property type="protein sequence ID" value="CZR65718.1"/>
    <property type="molecule type" value="Genomic_DNA"/>
</dbReference>
<reference evidence="2 3" key="1">
    <citation type="submission" date="2016-03" db="EMBL/GenBank/DDBJ databases">
        <authorList>
            <person name="Ploux O."/>
        </authorList>
    </citation>
    <scope>NUCLEOTIDE SEQUENCE [LARGE SCALE GENOMIC DNA]</scope>
    <source>
        <strain evidence="2 3">UAMH 11012</strain>
    </source>
</reference>
<evidence type="ECO:0000313" key="3">
    <source>
        <dbReference type="Proteomes" id="UP000184330"/>
    </source>
</evidence>
<feature type="compositionally biased region" description="Basic and acidic residues" evidence="1">
    <location>
        <begin position="415"/>
        <end position="426"/>
    </location>
</feature>
<feature type="region of interest" description="Disordered" evidence="1">
    <location>
        <begin position="124"/>
        <end position="146"/>
    </location>
</feature>
<dbReference type="STRING" id="576137.A0A1L7XL22"/>
<feature type="region of interest" description="Disordered" evidence="1">
    <location>
        <begin position="198"/>
        <end position="453"/>
    </location>
</feature>
<feature type="region of interest" description="Disordered" evidence="1">
    <location>
        <begin position="474"/>
        <end position="505"/>
    </location>
</feature>
<feature type="compositionally biased region" description="Acidic residues" evidence="1">
    <location>
        <begin position="337"/>
        <end position="352"/>
    </location>
</feature>
<feature type="compositionally biased region" description="Basic and acidic residues" evidence="1">
    <location>
        <begin position="253"/>
        <end position="274"/>
    </location>
</feature>
<feature type="compositionally biased region" description="Acidic residues" evidence="1">
    <location>
        <begin position="299"/>
        <end position="313"/>
    </location>
</feature>
<protein>
    <submittedName>
        <fullName evidence="2">Uncharacterized protein</fullName>
    </submittedName>
</protein>
<feature type="compositionally biased region" description="Basic and acidic residues" evidence="1">
    <location>
        <begin position="205"/>
        <end position="215"/>
    </location>
</feature>
<gene>
    <name evidence="2" type="ORF">PAC_15618</name>
</gene>
<organism evidence="2 3">
    <name type="scientific">Phialocephala subalpina</name>
    <dbReference type="NCBI Taxonomy" id="576137"/>
    <lineage>
        <taxon>Eukaryota</taxon>
        <taxon>Fungi</taxon>
        <taxon>Dikarya</taxon>
        <taxon>Ascomycota</taxon>
        <taxon>Pezizomycotina</taxon>
        <taxon>Leotiomycetes</taxon>
        <taxon>Helotiales</taxon>
        <taxon>Mollisiaceae</taxon>
        <taxon>Phialocephala</taxon>
        <taxon>Phialocephala fortinii species complex</taxon>
    </lineage>
</organism>
<proteinExistence type="predicted"/>
<feature type="compositionally biased region" description="Basic and acidic residues" evidence="1">
    <location>
        <begin position="369"/>
        <end position="379"/>
    </location>
</feature>
<dbReference type="Proteomes" id="UP000184330">
    <property type="component" value="Unassembled WGS sequence"/>
</dbReference>
<sequence>MALNGTRAQLLANLKCLYGPNVEVLTLCVDTFRDKHQALAISFEPFNATWTKFLHSELDSSSTGGAIESLLRESERELAKHFLANGYAVPFQGNTVQTLTLRRGQLRDSSAGSSLPSEFVFITTPGSTSPDDSIPEEPPTDEAPVEEAVEEEAVVVVEVAITEDPPKVEEKLSEPEPEPESVVEVVEEFGWGAFATGKKKKKGKNAFEELPKVEEPAPEPELEPESITVDFGWGTGWGATPKKDKKKKGKNVTIEEPKIEELVILEVDKEKEEAGEFGWGSFGSKKDKKKGKASKEVEETPAPEPEPEPEAPADDFGFSFGSSKKDKKKKGKGVTEEPADPEPEPEKIDEDFGWGSFGGKKNKKKKGKGVTEEPAEKLEVSITPPLADPEPELEPAEEFGWGSFATKKDKKKSKNAVEEPSKKSEDSLPAADSEPKPEPEVDDDMWAFPTKKDKEKNSILEPLLEVAGDEWSSIWQSKRSKKDKETLPKMPLVEESSTAKESSGQRPEAQLALEAIGYPTTTPSLPGATSIETTARTPQPQVARSGQTVVFTIQYPTEISNKPLQVMIALADNTRAALFNAVNSYLDSKSTLTGRQGQRKLEIKYGVGKNGDVDLSAVEEAMWPEYLEYFRQYTRLPELTVDVVDY</sequence>
<accession>A0A1L7XL22</accession>
<name>A0A1L7XL22_9HELO</name>
<dbReference type="AlphaFoldDB" id="A0A1L7XL22"/>